<dbReference type="EMBL" id="JBBXMP010000231">
    <property type="protein sequence ID" value="KAL0059355.1"/>
    <property type="molecule type" value="Genomic_DNA"/>
</dbReference>
<keyword evidence="1" id="KW-0472">Membrane</keyword>
<dbReference type="Proteomes" id="UP001437256">
    <property type="component" value="Unassembled WGS sequence"/>
</dbReference>
<sequence>MIIQPIVSLTVTWFVYGFYIVLFLAALSNLHKYRRDNQTLYITWTALLFLLCTVDNIAETWYRVRQAIKIYTGEHTKDYASLQMYAQHDLVKTVQR</sequence>
<proteinExistence type="predicted"/>
<organism evidence="2 3">
    <name type="scientific">Marasmius tenuissimus</name>
    <dbReference type="NCBI Taxonomy" id="585030"/>
    <lineage>
        <taxon>Eukaryota</taxon>
        <taxon>Fungi</taxon>
        <taxon>Dikarya</taxon>
        <taxon>Basidiomycota</taxon>
        <taxon>Agaricomycotina</taxon>
        <taxon>Agaricomycetes</taxon>
        <taxon>Agaricomycetidae</taxon>
        <taxon>Agaricales</taxon>
        <taxon>Marasmiineae</taxon>
        <taxon>Marasmiaceae</taxon>
        <taxon>Marasmius</taxon>
    </lineage>
</organism>
<protein>
    <submittedName>
        <fullName evidence="2">Uncharacterized protein</fullName>
    </submittedName>
</protein>
<keyword evidence="1" id="KW-0812">Transmembrane</keyword>
<feature type="transmembrane region" description="Helical" evidence="1">
    <location>
        <begin position="39"/>
        <end position="58"/>
    </location>
</feature>
<name>A0ABR2ZCG2_9AGAR</name>
<evidence type="ECO:0000256" key="1">
    <source>
        <dbReference type="SAM" id="Phobius"/>
    </source>
</evidence>
<comment type="caution">
    <text evidence="2">The sequence shown here is derived from an EMBL/GenBank/DDBJ whole genome shotgun (WGS) entry which is preliminary data.</text>
</comment>
<feature type="transmembrane region" description="Helical" evidence="1">
    <location>
        <begin position="6"/>
        <end position="27"/>
    </location>
</feature>
<keyword evidence="1" id="KW-1133">Transmembrane helix</keyword>
<reference evidence="2 3" key="1">
    <citation type="submission" date="2024-05" db="EMBL/GenBank/DDBJ databases">
        <title>A draft genome resource for the thread blight pathogen Marasmius tenuissimus strain MS-2.</title>
        <authorList>
            <person name="Yulfo-Soto G.E."/>
            <person name="Baruah I.K."/>
            <person name="Amoako-Attah I."/>
            <person name="Bukari Y."/>
            <person name="Meinhardt L.W."/>
            <person name="Bailey B.A."/>
            <person name="Cohen S.P."/>
        </authorList>
    </citation>
    <scope>NUCLEOTIDE SEQUENCE [LARGE SCALE GENOMIC DNA]</scope>
    <source>
        <strain evidence="2 3">MS-2</strain>
    </source>
</reference>
<evidence type="ECO:0000313" key="3">
    <source>
        <dbReference type="Proteomes" id="UP001437256"/>
    </source>
</evidence>
<accession>A0ABR2ZCG2</accession>
<keyword evidence="3" id="KW-1185">Reference proteome</keyword>
<gene>
    <name evidence="2" type="ORF">AAF712_013907</name>
</gene>
<evidence type="ECO:0000313" key="2">
    <source>
        <dbReference type="EMBL" id="KAL0059355.1"/>
    </source>
</evidence>